<dbReference type="AlphaFoldDB" id="A0A7H8T268"/>
<organism evidence="1 2">
    <name type="scientific">Streptomyces chartreusis</name>
    <dbReference type="NCBI Taxonomy" id="1969"/>
    <lineage>
        <taxon>Bacteria</taxon>
        <taxon>Bacillati</taxon>
        <taxon>Actinomycetota</taxon>
        <taxon>Actinomycetes</taxon>
        <taxon>Kitasatosporales</taxon>
        <taxon>Streptomycetaceae</taxon>
        <taxon>Streptomyces</taxon>
    </lineage>
</organism>
<name>A0A7H8T268_STRCX</name>
<protein>
    <submittedName>
        <fullName evidence="1">Uncharacterized protein</fullName>
    </submittedName>
</protein>
<proteinExistence type="predicted"/>
<accession>A0A7H8T268</accession>
<keyword evidence="2" id="KW-1185">Reference proteome</keyword>
<dbReference type="EMBL" id="CP056041">
    <property type="protein sequence ID" value="QKZ17585.1"/>
    <property type="molecule type" value="Genomic_DNA"/>
</dbReference>
<evidence type="ECO:0000313" key="1">
    <source>
        <dbReference type="EMBL" id="QKZ17585.1"/>
    </source>
</evidence>
<gene>
    <name evidence="1" type="ORF">HUT05_09640</name>
</gene>
<reference evidence="1 2" key="1">
    <citation type="submission" date="2020-06" db="EMBL/GenBank/DDBJ databases">
        <title>Genome mining for natural products.</title>
        <authorList>
            <person name="Zhang B."/>
            <person name="Shi J."/>
            <person name="Ge H."/>
        </authorList>
    </citation>
    <scope>NUCLEOTIDE SEQUENCE [LARGE SCALE GENOMIC DNA]</scope>
    <source>
        <strain evidence="1 2">NA02069</strain>
    </source>
</reference>
<sequence length="320" mass="35903">MNIFRLRSEPVPRLAPELDDVRLGRILKQLAAGRAAGPQHLQVALIEKLLRETGDQWDRRAHRTSVVAGISAQLADHWQEQRPWDPDARLLSAMSYWERLRRASVEGAQTGVPVDPKAALQQCLLAADLQPLDPTPWVVALGVSRVLRHPRNVVAHAWNQVQQRDPWNREANIQLLQYLSPEENGSLAQTRSFLDERCAVMPPDTPCAGLRLAAAVQQYHRYLAQGGTVATLEAARYWSRPDVAAHLDQALGNLLRPEFLRHAAAVADLNNLAYALTRAGRSVEARPVFRAIRGLVTARPWSEDGDPVERFSQWHTRLLC</sequence>
<dbReference type="Proteomes" id="UP000509418">
    <property type="component" value="Chromosome"/>
</dbReference>
<evidence type="ECO:0000313" key="2">
    <source>
        <dbReference type="Proteomes" id="UP000509418"/>
    </source>
</evidence>